<dbReference type="Pfam" id="PF22666">
    <property type="entry name" value="Glyco_hydro_2_N2"/>
    <property type="match status" value="1"/>
</dbReference>
<keyword evidence="21" id="KW-1185">Reference proteome</keyword>
<evidence type="ECO:0000259" key="17">
    <source>
        <dbReference type="Pfam" id="PF00703"/>
    </source>
</evidence>
<evidence type="ECO:0000256" key="4">
    <source>
        <dbReference type="ARBA" id="ARBA00007401"/>
    </source>
</evidence>
<dbReference type="InterPro" id="IPR041625">
    <property type="entry name" value="Beta-mannosidase_Ig"/>
</dbReference>
<dbReference type="InterPro" id="IPR017853">
    <property type="entry name" value="GH"/>
</dbReference>
<feature type="domain" description="Glycoside hydrolase family 2 catalytic" evidence="18">
    <location>
        <begin position="353"/>
        <end position="578"/>
    </location>
</feature>
<dbReference type="GO" id="GO:0005975">
    <property type="term" value="P:carbohydrate metabolic process"/>
    <property type="evidence" value="ECO:0007669"/>
    <property type="project" value="InterPro"/>
</dbReference>
<evidence type="ECO:0000259" key="20">
    <source>
        <dbReference type="Pfam" id="PF22666"/>
    </source>
</evidence>
<evidence type="ECO:0000256" key="8">
    <source>
        <dbReference type="ARBA" id="ARBA00022729"/>
    </source>
</evidence>
<dbReference type="PANTHER" id="PTHR43730">
    <property type="entry name" value="BETA-MANNOSIDASE"/>
    <property type="match status" value="1"/>
</dbReference>
<accession>A0A914DN45</accession>
<evidence type="ECO:0000256" key="7">
    <source>
        <dbReference type="ARBA" id="ARBA00015707"/>
    </source>
</evidence>
<dbReference type="Pfam" id="PF00703">
    <property type="entry name" value="Glyco_hydro_2"/>
    <property type="match status" value="1"/>
</dbReference>
<organism evidence="21 22">
    <name type="scientific">Acrobeloides nanus</name>
    <dbReference type="NCBI Taxonomy" id="290746"/>
    <lineage>
        <taxon>Eukaryota</taxon>
        <taxon>Metazoa</taxon>
        <taxon>Ecdysozoa</taxon>
        <taxon>Nematoda</taxon>
        <taxon>Chromadorea</taxon>
        <taxon>Rhabditida</taxon>
        <taxon>Tylenchina</taxon>
        <taxon>Cephalobomorpha</taxon>
        <taxon>Cephaloboidea</taxon>
        <taxon>Cephalobidae</taxon>
        <taxon>Acrobeloides</taxon>
    </lineage>
</organism>
<evidence type="ECO:0000313" key="22">
    <source>
        <dbReference type="WBParaSite" id="ACRNAN_scaffold3224.g28137.t1"/>
    </source>
</evidence>
<dbReference type="SUPFAM" id="SSF49785">
    <property type="entry name" value="Galactose-binding domain-like"/>
    <property type="match status" value="1"/>
</dbReference>
<evidence type="ECO:0000256" key="15">
    <source>
        <dbReference type="ARBA" id="ARBA00033445"/>
    </source>
</evidence>
<keyword evidence="10" id="KW-1015">Disulfide bond</keyword>
<reference evidence="22" key="1">
    <citation type="submission" date="2022-11" db="UniProtKB">
        <authorList>
            <consortium name="WormBaseParasite"/>
        </authorList>
    </citation>
    <scope>IDENTIFICATION</scope>
</reference>
<sequence>MGRLIFCLFLFFQISYGDRFYLDGYDWTFRSLNNSYAGQANVPGDIYIDLYRNGLTNNPLYGNGDQDYRWVGRTAWIYEKIFDLQSNVINSNDIVLVFESLDTVVDAYLNMQHLFSSKNQFTPVQISVKTVLQSTQNNLTLVFQSPVEYAINQSTAYRNKHGHDIPPDTANTGSSSFAEPHPNFIRKTQSSFSWDWGPSFPTVGVAKSAYLEYFANAAIYQVSPLITKNQADSFFQLQADVYVLCQSGTTATIALNITEISLATSQTFTNINCVSGVPQNLSQVFKVPTNVINLWYPNGYGPQTLYTLNTQVIVNGNTVSQNSMKIGFRTVELVQDNVTVANQFKGLTFYFKVNDIPVFIKGSNYIPIDPFPAQTFTSRKQFLLQSMQEANMNALRIWGGGLFEMDEFYNFADQYGILLWHDQMFGCALYSADDDFIQLLLPEFTNQVIRLRHHPSILNWAGNNENEVAVSTQWWHVSNYTKSMEIQDYVTLYVKNMQPLITSLDPSRPFVLSSPSNGKETEEEGGVSTKINSYSPFYGDIHFYSYKGNIWNNSIFEIPRCATEFGAQSLPLKGTMTHWIKSDEWTHGSHWLNARQHHPDGNGQNLNLVFLHFELPPQCEGYKLGNDCPYINSSTTFLEEYSYLTQVFQAIAMQTESEHYRRYKATLDSDGHGLTMCALYWQLNDVWAAPTWASIDYDLNWKVLHYYARRFFAPFIVSLYFDSSMKLQVYIVSDEVQSRNGCSLLSTKSAAIMGLNTTQLDFQSDITAKNITLNDDDTFVIRAVIKDQNGASITPTTILLPDKMKQISNTNYGDATITSVTQVDPATFNVTLTASKIVPILWLDIKPEVKETYQLKYWFSDNAFTMTDPQVTVQLKIFSSIRPTVTLTTQDFIVSRMKMSSSQTTTPTPNPVTQCINSWHKETTTPNKCFISVPRNEARSEANFDCSVFGKNASLKLK</sequence>
<comment type="subunit">
    <text evidence="5">Monomer.</text>
</comment>
<feature type="domain" description="Beta-mannosidase Ig-fold" evidence="19">
    <location>
        <begin position="814"/>
        <end position="877"/>
    </location>
</feature>
<dbReference type="InterPro" id="IPR050887">
    <property type="entry name" value="Beta-mannosidase_GH2"/>
</dbReference>
<evidence type="ECO:0000313" key="21">
    <source>
        <dbReference type="Proteomes" id="UP000887540"/>
    </source>
</evidence>
<dbReference type="InterPro" id="IPR013783">
    <property type="entry name" value="Ig-like_fold"/>
</dbReference>
<evidence type="ECO:0000256" key="1">
    <source>
        <dbReference type="ARBA" id="ARBA00000829"/>
    </source>
</evidence>
<dbReference type="SUPFAM" id="SSF49303">
    <property type="entry name" value="beta-Galactosidase/glucuronidase domain"/>
    <property type="match status" value="1"/>
</dbReference>
<dbReference type="InterPro" id="IPR006103">
    <property type="entry name" value="Glyco_hydro_2_cat"/>
</dbReference>
<evidence type="ECO:0000259" key="18">
    <source>
        <dbReference type="Pfam" id="PF02836"/>
    </source>
</evidence>
<dbReference type="InterPro" id="IPR036156">
    <property type="entry name" value="Beta-gal/glucu_dom_sf"/>
</dbReference>
<dbReference type="GO" id="GO:0005764">
    <property type="term" value="C:lysosome"/>
    <property type="evidence" value="ECO:0007669"/>
    <property type="project" value="UniProtKB-SubCell"/>
</dbReference>
<dbReference type="Pfam" id="PF02836">
    <property type="entry name" value="Glyco_hydro_2_C"/>
    <property type="match status" value="1"/>
</dbReference>
<dbReference type="Proteomes" id="UP000887540">
    <property type="component" value="Unplaced"/>
</dbReference>
<evidence type="ECO:0000256" key="11">
    <source>
        <dbReference type="ARBA" id="ARBA00023180"/>
    </source>
</evidence>
<evidence type="ECO:0000259" key="19">
    <source>
        <dbReference type="Pfam" id="PF17753"/>
    </source>
</evidence>
<keyword evidence="9" id="KW-0378">Hydrolase</keyword>
<feature type="domain" description="Beta-mannosidase-like galactose-binding" evidence="20">
    <location>
        <begin position="27"/>
        <end position="207"/>
    </location>
</feature>
<dbReference type="Pfam" id="PF17753">
    <property type="entry name" value="Ig_mannosidase"/>
    <property type="match status" value="1"/>
</dbReference>
<comment type="subcellular location">
    <subcellularLocation>
        <location evidence="3">Lysosome</location>
    </subcellularLocation>
</comment>
<dbReference type="InterPro" id="IPR054593">
    <property type="entry name" value="Beta-mannosidase-like_N2"/>
</dbReference>
<keyword evidence="11" id="KW-0325">Glycoprotein</keyword>
<name>A0A914DN45_9BILA</name>
<evidence type="ECO:0000256" key="9">
    <source>
        <dbReference type="ARBA" id="ARBA00022801"/>
    </source>
</evidence>
<evidence type="ECO:0000256" key="10">
    <source>
        <dbReference type="ARBA" id="ARBA00023157"/>
    </source>
</evidence>
<evidence type="ECO:0000256" key="3">
    <source>
        <dbReference type="ARBA" id="ARBA00004371"/>
    </source>
</evidence>
<dbReference type="SUPFAM" id="SSF51445">
    <property type="entry name" value="(Trans)glycosidases"/>
    <property type="match status" value="1"/>
</dbReference>
<evidence type="ECO:0000256" key="2">
    <source>
        <dbReference type="ARBA" id="ARBA00003150"/>
    </source>
</evidence>
<evidence type="ECO:0000256" key="12">
    <source>
        <dbReference type="ARBA" id="ARBA00023228"/>
    </source>
</evidence>
<comment type="function">
    <text evidence="2">Exoglycosidase that cleaves the single beta-linked mannose residue from the non-reducing end of all N-linked glycoprotein oligosaccharides.</text>
</comment>
<dbReference type="Gene3D" id="2.60.40.10">
    <property type="entry name" value="Immunoglobulins"/>
    <property type="match status" value="1"/>
</dbReference>
<dbReference type="InterPro" id="IPR006102">
    <property type="entry name" value="Ig-like_GH2"/>
</dbReference>
<feature type="signal peptide" evidence="16">
    <location>
        <begin position="1"/>
        <end position="17"/>
    </location>
</feature>
<feature type="domain" description="Glycoside hydrolase family 2 immunoglobulin-like beta-sandwich" evidence="17">
    <location>
        <begin position="235"/>
        <end position="329"/>
    </location>
</feature>
<dbReference type="InterPro" id="IPR008979">
    <property type="entry name" value="Galactose-bd-like_sf"/>
</dbReference>
<protein>
    <recommendedName>
        <fullName evidence="7">Beta-mannosidase</fullName>
        <ecNumber evidence="6">3.2.1.25</ecNumber>
    </recommendedName>
    <alternativeName>
        <fullName evidence="14">Lysosomal beta A mannosidase</fullName>
    </alternativeName>
    <alternativeName>
        <fullName evidence="15">Mannanase</fullName>
    </alternativeName>
</protein>
<dbReference type="AlphaFoldDB" id="A0A914DN45"/>
<keyword evidence="8 16" id="KW-0732">Signal</keyword>
<dbReference type="Gene3D" id="3.20.20.80">
    <property type="entry name" value="Glycosidases"/>
    <property type="match status" value="1"/>
</dbReference>
<dbReference type="FunFam" id="3.20.20.80:FF:000050">
    <property type="entry name" value="Beta-mannosidase B"/>
    <property type="match status" value="1"/>
</dbReference>
<comment type="similarity">
    <text evidence="4">Belongs to the glycosyl hydrolase 2 family.</text>
</comment>
<dbReference type="EC" id="3.2.1.25" evidence="6"/>
<dbReference type="WBParaSite" id="ACRNAN_scaffold3224.g28137.t1">
    <property type="protein sequence ID" value="ACRNAN_scaffold3224.g28137.t1"/>
    <property type="gene ID" value="ACRNAN_scaffold3224.g28137"/>
</dbReference>
<proteinExistence type="inferred from homology"/>
<dbReference type="GO" id="GO:0004567">
    <property type="term" value="F:beta-mannosidase activity"/>
    <property type="evidence" value="ECO:0007669"/>
    <property type="project" value="UniProtKB-EC"/>
</dbReference>
<feature type="chain" id="PRO_5037915917" description="Beta-mannosidase" evidence="16">
    <location>
        <begin position="18"/>
        <end position="958"/>
    </location>
</feature>
<dbReference type="FunFam" id="2.60.120.260:FF:000060">
    <property type="entry name" value="Probable beta-mannosidase"/>
    <property type="match status" value="1"/>
</dbReference>
<keyword evidence="12" id="KW-0458">Lysosome</keyword>
<evidence type="ECO:0000256" key="5">
    <source>
        <dbReference type="ARBA" id="ARBA00011245"/>
    </source>
</evidence>
<evidence type="ECO:0000256" key="6">
    <source>
        <dbReference type="ARBA" id="ARBA00012754"/>
    </source>
</evidence>
<evidence type="ECO:0000256" key="13">
    <source>
        <dbReference type="ARBA" id="ARBA00023295"/>
    </source>
</evidence>
<evidence type="ECO:0000256" key="16">
    <source>
        <dbReference type="SAM" id="SignalP"/>
    </source>
</evidence>
<dbReference type="GO" id="GO:0006516">
    <property type="term" value="P:glycoprotein catabolic process"/>
    <property type="evidence" value="ECO:0007669"/>
    <property type="project" value="TreeGrafter"/>
</dbReference>
<evidence type="ECO:0000256" key="14">
    <source>
        <dbReference type="ARBA" id="ARBA00032581"/>
    </source>
</evidence>
<comment type="catalytic activity">
    <reaction evidence="1">
        <text>Hydrolysis of terminal, non-reducing beta-D-mannose residues in beta-D-mannosides.</text>
        <dbReference type="EC" id="3.2.1.25"/>
    </reaction>
</comment>
<keyword evidence="13" id="KW-0326">Glycosidase</keyword>
<dbReference type="PANTHER" id="PTHR43730:SF1">
    <property type="entry name" value="BETA-MANNOSIDASE"/>
    <property type="match status" value="1"/>
</dbReference>
<dbReference type="Gene3D" id="2.60.120.260">
    <property type="entry name" value="Galactose-binding domain-like"/>
    <property type="match status" value="1"/>
</dbReference>